<dbReference type="Pfam" id="PF00571">
    <property type="entry name" value="CBS"/>
    <property type="match status" value="2"/>
</dbReference>
<feature type="domain" description="CBS" evidence="4">
    <location>
        <begin position="161"/>
        <end position="221"/>
    </location>
</feature>
<dbReference type="InterPro" id="IPR051462">
    <property type="entry name" value="CBS_domain-containing"/>
</dbReference>
<protein>
    <submittedName>
        <fullName evidence="5">Cyclic nucleotide-binding/CBS domain-containing protein</fullName>
    </submittedName>
</protein>
<dbReference type="PANTHER" id="PTHR48108">
    <property type="entry name" value="CBS DOMAIN-CONTAINING PROTEIN CBSX2, CHLOROPLASTIC"/>
    <property type="match status" value="1"/>
</dbReference>
<dbReference type="CDD" id="cd00038">
    <property type="entry name" value="CAP_ED"/>
    <property type="match status" value="1"/>
</dbReference>
<dbReference type="InterPro" id="IPR046342">
    <property type="entry name" value="CBS_dom_sf"/>
</dbReference>
<feature type="domain" description="CBS" evidence="4">
    <location>
        <begin position="225"/>
        <end position="282"/>
    </location>
</feature>
<dbReference type="InterPro" id="IPR018490">
    <property type="entry name" value="cNMP-bd_dom_sf"/>
</dbReference>
<dbReference type="Gene3D" id="3.10.580.10">
    <property type="entry name" value="CBS-domain"/>
    <property type="match status" value="1"/>
</dbReference>
<dbReference type="InterPro" id="IPR005105">
    <property type="entry name" value="GlnD_Uridyltrans_N"/>
</dbReference>
<dbReference type="PROSITE" id="PS50042">
    <property type="entry name" value="CNMP_BINDING_3"/>
    <property type="match status" value="1"/>
</dbReference>
<dbReference type="Pfam" id="PF03445">
    <property type="entry name" value="DUF294"/>
    <property type="match status" value="1"/>
</dbReference>
<dbReference type="PANTHER" id="PTHR48108:SF31">
    <property type="entry name" value="CBS DOMAIN AND CYCLIC NUCLEOTIDE-REGULATED NUCLEOTIDYLTRANSFERASE"/>
    <property type="match status" value="1"/>
</dbReference>
<dbReference type="InterPro" id="IPR000644">
    <property type="entry name" value="CBS_dom"/>
</dbReference>
<organism evidence="5 6">
    <name type="scientific">Ornithinibacter aureus</name>
    <dbReference type="NCBI Taxonomy" id="622664"/>
    <lineage>
        <taxon>Bacteria</taxon>
        <taxon>Bacillati</taxon>
        <taxon>Actinomycetota</taxon>
        <taxon>Actinomycetes</taxon>
        <taxon>Micrococcales</taxon>
        <taxon>Intrasporangiaceae</taxon>
        <taxon>Ornithinibacter</taxon>
    </lineage>
</organism>
<dbReference type="SUPFAM" id="SSF51206">
    <property type="entry name" value="cAMP-binding domain-like"/>
    <property type="match status" value="1"/>
</dbReference>
<gene>
    <name evidence="5" type="ORF">GCM10023153_31650</name>
</gene>
<dbReference type="InterPro" id="IPR014710">
    <property type="entry name" value="RmlC-like_jellyroll"/>
</dbReference>
<evidence type="ECO:0000256" key="1">
    <source>
        <dbReference type="ARBA" id="ARBA00022737"/>
    </source>
</evidence>
<evidence type="ECO:0000259" key="3">
    <source>
        <dbReference type="PROSITE" id="PS50042"/>
    </source>
</evidence>
<dbReference type="Proteomes" id="UP001500390">
    <property type="component" value="Unassembled WGS sequence"/>
</dbReference>
<evidence type="ECO:0000313" key="6">
    <source>
        <dbReference type="Proteomes" id="UP001500390"/>
    </source>
</evidence>
<sequence>MALDVELTETRDFLARHEPFDALPQSVLDRLPARMTVQYFRRGSRLIEKGRDNHHLYIVRSGAADVHDPQGTLVDRGGEGACFGSITLTQGNPSTFDVTAREDTLALVLPADDFHRLCADQPEFDAFFDAQRASRMSGAVASVQLSSTGGAILKTTVRDLIAREAIGVDARVSVRDAARLMSTERVSALLVTRDGRLAGILTDRDLRTRVLAVDVDPATPVADVMTADPVTGSADALAFEVLLEMVGRHIHHLPILDAHDQPVGLVTTTDLLRLEQSNPVYLAGDIAKQADVAGVARAASRLPQVVLSLVEQDASADDIGRVVTAVGDAVERRLLALAEAELGPPPVPYCWVSLGSRARLEQALAADQDTAMIIDDAMLPEHEPWFAALAERVTADLAACGYPRCTGDVMATNPRWRQPLASWRRQFTSWLTEPVPDAILGASIFFDMRPVHGDATLEARLQRHVLTASPDAKVFLAHLAKQATANEPPLGFFRGFVLEKAGSHENTLDIKRGGIGAVVELARVHALSLGSPAVNTRARLDAAHAAGVLGDDRAADLRDAFEFISYVRLRHQAAQVRAGLPPDNHVAPDDLSSFDKRHLREAFAIVRAAQTALAHRYPTHYIS</sequence>
<comment type="caution">
    <text evidence="5">The sequence shown here is derived from an EMBL/GenBank/DDBJ whole genome shotgun (WGS) entry which is preliminary data.</text>
</comment>
<dbReference type="InterPro" id="IPR000595">
    <property type="entry name" value="cNMP-bd_dom"/>
</dbReference>
<dbReference type="RefSeq" id="WP_159901877.1">
    <property type="nucleotide sequence ID" value="NZ_BAABFX010000048.1"/>
</dbReference>
<dbReference type="InterPro" id="IPR018821">
    <property type="entry name" value="DUF294_put_nucleoTrafse_sb-bd"/>
</dbReference>
<dbReference type="SMART" id="SM00116">
    <property type="entry name" value="CBS"/>
    <property type="match status" value="2"/>
</dbReference>
<evidence type="ECO:0000259" key="4">
    <source>
        <dbReference type="PROSITE" id="PS51371"/>
    </source>
</evidence>
<feature type="domain" description="Cyclic nucleotide-binding" evidence="3">
    <location>
        <begin position="19"/>
        <end position="117"/>
    </location>
</feature>
<dbReference type="SMART" id="SM00100">
    <property type="entry name" value="cNMP"/>
    <property type="match status" value="1"/>
</dbReference>
<dbReference type="CDD" id="cd05401">
    <property type="entry name" value="NT_GlnE_GlnD_like"/>
    <property type="match status" value="1"/>
</dbReference>
<proteinExistence type="predicted"/>
<dbReference type="EMBL" id="BAABFX010000048">
    <property type="protein sequence ID" value="GAA4402518.1"/>
    <property type="molecule type" value="Genomic_DNA"/>
</dbReference>
<evidence type="ECO:0000313" key="5">
    <source>
        <dbReference type="EMBL" id="GAA4402518.1"/>
    </source>
</evidence>
<dbReference type="Pfam" id="PF00027">
    <property type="entry name" value="cNMP_binding"/>
    <property type="match status" value="1"/>
</dbReference>
<keyword evidence="2" id="KW-0129">CBS domain</keyword>
<name>A0ABP8K8V3_9MICO</name>
<dbReference type="SUPFAM" id="SSF54631">
    <property type="entry name" value="CBS-domain pair"/>
    <property type="match status" value="1"/>
</dbReference>
<reference evidence="6" key="1">
    <citation type="journal article" date="2019" name="Int. J. Syst. Evol. Microbiol.">
        <title>The Global Catalogue of Microorganisms (GCM) 10K type strain sequencing project: providing services to taxonomists for standard genome sequencing and annotation.</title>
        <authorList>
            <consortium name="The Broad Institute Genomics Platform"/>
            <consortium name="The Broad Institute Genome Sequencing Center for Infectious Disease"/>
            <person name="Wu L."/>
            <person name="Ma J."/>
        </authorList>
    </citation>
    <scope>NUCLEOTIDE SEQUENCE [LARGE SCALE GENOMIC DNA]</scope>
    <source>
        <strain evidence="6">JCM 17738</strain>
    </source>
</reference>
<accession>A0ABP8K8V3</accession>
<evidence type="ECO:0000256" key="2">
    <source>
        <dbReference type="PROSITE-ProRule" id="PRU00703"/>
    </source>
</evidence>
<dbReference type="PROSITE" id="PS51371">
    <property type="entry name" value="CBS"/>
    <property type="match status" value="2"/>
</dbReference>
<keyword evidence="1" id="KW-0677">Repeat</keyword>
<dbReference type="Pfam" id="PF10335">
    <property type="entry name" value="DUF294_C"/>
    <property type="match status" value="1"/>
</dbReference>
<dbReference type="Gene3D" id="2.60.120.10">
    <property type="entry name" value="Jelly Rolls"/>
    <property type="match status" value="1"/>
</dbReference>
<keyword evidence="6" id="KW-1185">Reference proteome</keyword>
<dbReference type="CDD" id="cd04587">
    <property type="entry name" value="CBS_pair_CAP-ED_NT_Pol-beta-like_DUF294_assoc"/>
    <property type="match status" value="1"/>
</dbReference>